<feature type="transmembrane region" description="Helical" evidence="5">
    <location>
        <begin position="53"/>
        <end position="73"/>
    </location>
</feature>
<protein>
    <submittedName>
        <fullName evidence="6">Major facilitator superfamily domain-containing protein</fullName>
    </submittedName>
</protein>
<evidence type="ECO:0000256" key="5">
    <source>
        <dbReference type="SAM" id="Phobius"/>
    </source>
</evidence>
<dbReference type="InterPro" id="IPR011701">
    <property type="entry name" value="MFS"/>
</dbReference>
<gene>
    <name evidence="6" type="ORF">BCR35DRAFT_305722</name>
</gene>
<feature type="transmembrane region" description="Helical" evidence="5">
    <location>
        <begin position="286"/>
        <end position="311"/>
    </location>
</feature>
<dbReference type="Proteomes" id="UP000193467">
    <property type="component" value="Unassembled WGS sequence"/>
</dbReference>
<dbReference type="Gene3D" id="1.20.1250.20">
    <property type="entry name" value="MFS general substrate transporter like domains"/>
    <property type="match status" value="2"/>
</dbReference>
<feature type="transmembrane region" description="Helical" evidence="5">
    <location>
        <begin position="186"/>
        <end position="210"/>
    </location>
</feature>
<feature type="transmembrane region" description="Helical" evidence="5">
    <location>
        <begin position="323"/>
        <end position="343"/>
    </location>
</feature>
<dbReference type="Pfam" id="PF07690">
    <property type="entry name" value="MFS_1"/>
    <property type="match status" value="1"/>
</dbReference>
<reference evidence="6 7" key="1">
    <citation type="submission" date="2016-07" db="EMBL/GenBank/DDBJ databases">
        <title>Pervasive Adenine N6-methylation of Active Genes in Fungi.</title>
        <authorList>
            <consortium name="DOE Joint Genome Institute"/>
            <person name="Mondo S.J."/>
            <person name="Dannebaum R.O."/>
            <person name="Kuo R.C."/>
            <person name="Labutti K."/>
            <person name="Haridas S."/>
            <person name="Kuo A."/>
            <person name="Salamov A."/>
            <person name="Ahrendt S.R."/>
            <person name="Lipzen A."/>
            <person name="Sullivan W."/>
            <person name="Andreopoulos W.B."/>
            <person name="Clum A."/>
            <person name="Lindquist E."/>
            <person name="Daum C."/>
            <person name="Ramamoorthy G.K."/>
            <person name="Gryganskyi A."/>
            <person name="Culley D."/>
            <person name="Magnuson J.K."/>
            <person name="James T.Y."/>
            <person name="O'Malley M.A."/>
            <person name="Stajich J.E."/>
            <person name="Spatafora J.W."/>
            <person name="Visel A."/>
            <person name="Grigoriev I.V."/>
        </authorList>
    </citation>
    <scope>NUCLEOTIDE SEQUENCE [LARGE SCALE GENOMIC DNA]</scope>
    <source>
        <strain evidence="6 7">62-1032</strain>
    </source>
</reference>
<feature type="transmembrane region" description="Helical" evidence="5">
    <location>
        <begin position="420"/>
        <end position="439"/>
    </location>
</feature>
<keyword evidence="7" id="KW-1185">Reference proteome</keyword>
<evidence type="ECO:0000256" key="3">
    <source>
        <dbReference type="ARBA" id="ARBA00022989"/>
    </source>
</evidence>
<evidence type="ECO:0000256" key="1">
    <source>
        <dbReference type="ARBA" id="ARBA00004141"/>
    </source>
</evidence>
<evidence type="ECO:0000313" key="7">
    <source>
        <dbReference type="Proteomes" id="UP000193467"/>
    </source>
</evidence>
<accession>A0A1Y2EYD9</accession>
<evidence type="ECO:0000313" key="6">
    <source>
        <dbReference type="EMBL" id="ORY76497.1"/>
    </source>
</evidence>
<name>A0A1Y2EYD9_9BASI</name>
<keyword evidence="4 5" id="KW-0472">Membrane</keyword>
<organism evidence="6 7">
    <name type="scientific">Leucosporidium creatinivorum</name>
    <dbReference type="NCBI Taxonomy" id="106004"/>
    <lineage>
        <taxon>Eukaryota</taxon>
        <taxon>Fungi</taxon>
        <taxon>Dikarya</taxon>
        <taxon>Basidiomycota</taxon>
        <taxon>Pucciniomycotina</taxon>
        <taxon>Microbotryomycetes</taxon>
        <taxon>Leucosporidiales</taxon>
        <taxon>Leucosporidium</taxon>
    </lineage>
</organism>
<comment type="subcellular location">
    <subcellularLocation>
        <location evidence="1">Membrane</location>
        <topology evidence="1">Multi-pass membrane protein</topology>
    </subcellularLocation>
</comment>
<dbReference type="InParanoid" id="A0A1Y2EYD9"/>
<dbReference type="GO" id="GO:0016020">
    <property type="term" value="C:membrane"/>
    <property type="evidence" value="ECO:0007669"/>
    <property type="project" value="UniProtKB-SubCell"/>
</dbReference>
<keyword evidence="3 5" id="KW-1133">Transmembrane helix</keyword>
<feature type="transmembrane region" description="Helical" evidence="5">
    <location>
        <begin position="93"/>
        <end position="113"/>
    </location>
</feature>
<feature type="transmembrane region" description="Helical" evidence="5">
    <location>
        <begin position="216"/>
        <end position="237"/>
    </location>
</feature>
<evidence type="ECO:0000256" key="4">
    <source>
        <dbReference type="ARBA" id="ARBA00023136"/>
    </source>
</evidence>
<dbReference type="PANTHER" id="PTHR10924">
    <property type="entry name" value="MAJOR FACILITATOR SUPERFAMILY PROTEIN-RELATED"/>
    <property type="match status" value="1"/>
</dbReference>
<dbReference type="EMBL" id="MCGR01000034">
    <property type="protein sequence ID" value="ORY76497.1"/>
    <property type="molecule type" value="Genomic_DNA"/>
</dbReference>
<keyword evidence="2 5" id="KW-0812">Transmembrane</keyword>
<feature type="transmembrane region" description="Helical" evidence="5">
    <location>
        <begin position="379"/>
        <end position="399"/>
    </location>
</feature>
<dbReference type="InterPro" id="IPR036259">
    <property type="entry name" value="MFS_trans_sf"/>
</dbReference>
<feature type="transmembrane region" description="Helical" evidence="5">
    <location>
        <begin position="120"/>
        <end position="138"/>
    </location>
</feature>
<dbReference type="PANTHER" id="PTHR10924:SF6">
    <property type="entry name" value="SOLUTE CARRIER FAMILY 49 MEMBER A3"/>
    <property type="match status" value="1"/>
</dbReference>
<dbReference type="OrthoDB" id="422206at2759"/>
<comment type="caution">
    <text evidence="6">The sequence shown here is derived from an EMBL/GenBank/DDBJ whole genome shotgun (WGS) entry which is preliminary data.</text>
</comment>
<dbReference type="SUPFAM" id="SSF103473">
    <property type="entry name" value="MFS general substrate transporter"/>
    <property type="match status" value="1"/>
</dbReference>
<proteinExistence type="predicted"/>
<feature type="transmembrane region" description="Helical" evidence="5">
    <location>
        <begin position="355"/>
        <end position="373"/>
    </location>
</feature>
<dbReference type="InterPro" id="IPR049680">
    <property type="entry name" value="FLVCR1-2_SLC49-like"/>
</dbReference>
<feature type="transmembrane region" description="Helical" evidence="5">
    <location>
        <begin position="454"/>
        <end position="472"/>
    </location>
</feature>
<sequence length="487" mass="52074">MDEIAVFPLNSRPLSLHSTTESKLVPHLTLDAYSSPSSLPNSSEGYRLYRRRFSGCFSLVLLNIICAMNWFLFSTIATQTSERFKISLTQVNWLANIVCGIYLLAAPLVPWLLRRTSIRGVCLIAAVFLLVGGWLRYASISSSLSPASSYALLFIGSALVGVAQCFVQVVPPAFSETWFGLSSRTTVTMIIAVANPFGGAISSLLAPGVVSTSSDLSSLLLIMALVSSAGVPLALLIGARPPSPPTKSAETRLNAETESLGMWKTSLVLLGVLSDTRVNWRQRLDFGVIAFLFTIIVGFFDAFLTLTNQIFEPVGYSSNMAGYIGAAVIVSGLIAAIVCAPLLDRYFPFRLALCAKVLVPVIGISFFALTYAVGPPPSLGAIFTLAVLLGSSSFTMLPIALELAAEVVWRVAGPDTTSGILYMLANGWSVVTVVAMGALRANSEAIPPFNMRKALMLEGIMVLASSIAIFTLQGRQTRKRTDMGMGA</sequence>
<feature type="transmembrane region" description="Helical" evidence="5">
    <location>
        <begin position="150"/>
        <end position="174"/>
    </location>
</feature>
<dbReference type="GO" id="GO:0022857">
    <property type="term" value="F:transmembrane transporter activity"/>
    <property type="evidence" value="ECO:0007669"/>
    <property type="project" value="InterPro"/>
</dbReference>
<evidence type="ECO:0000256" key="2">
    <source>
        <dbReference type="ARBA" id="ARBA00022692"/>
    </source>
</evidence>
<dbReference type="AlphaFoldDB" id="A0A1Y2EYD9"/>